<comment type="subcellular location">
    <subcellularLocation>
        <location evidence="1">Endosome membrane</location>
        <topology evidence="1">Peripheral membrane protein</topology>
        <orientation evidence="1">Cytoplasmic side</orientation>
    </subcellularLocation>
</comment>
<dbReference type="Proteomes" id="UP001161438">
    <property type="component" value="Chromosome 8"/>
</dbReference>
<evidence type="ECO:0000256" key="5">
    <source>
        <dbReference type="ARBA" id="ARBA00022443"/>
    </source>
</evidence>
<dbReference type="PROSITE" id="PS50002">
    <property type="entry name" value="SH3"/>
    <property type="match status" value="1"/>
</dbReference>
<evidence type="ECO:0000259" key="12">
    <source>
        <dbReference type="PROSITE" id="PS50179"/>
    </source>
</evidence>
<evidence type="ECO:0000256" key="2">
    <source>
        <dbReference type="ARBA" id="ARBA00009666"/>
    </source>
</evidence>
<feature type="compositionally biased region" description="Polar residues" evidence="10">
    <location>
        <begin position="405"/>
        <end position="428"/>
    </location>
</feature>
<dbReference type="AlphaFoldDB" id="A0AA35NI59"/>
<keyword evidence="6" id="KW-0813">Transport</keyword>
<keyword evidence="7" id="KW-0967">Endosome</keyword>
<dbReference type="InterPro" id="IPR003903">
    <property type="entry name" value="UIM_dom"/>
</dbReference>
<evidence type="ECO:0000256" key="8">
    <source>
        <dbReference type="ARBA" id="ARBA00022927"/>
    </source>
</evidence>
<feature type="domain" description="VHS" evidence="12">
    <location>
        <begin position="15"/>
        <end position="145"/>
    </location>
</feature>
<feature type="region of interest" description="Disordered" evidence="10">
    <location>
        <begin position="405"/>
        <end position="447"/>
    </location>
</feature>
<keyword evidence="14" id="KW-1185">Reference proteome</keyword>
<dbReference type="PRINTS" id="PR00499">
    <property type="entry name" value="P67PHOX"/>
</dbReference>
<keyword evidence="5 9" id="KW-0728">SH3 domain</keyword>
<evidence type="ECO:0000313" key="14">
    <source>
        <dbReference type="Proteomes" id="UP001161438"/>
    </source>
</evidence>
<dbReference type="InterPro" id="IPR001452">
    <property type="entry name" value="SH3_domain"/>
</dbReference>
<dbReference type="GO" id="GO:0033565">
    <property type="term" value="C:ESCRT-0 complex"/>
    <property type="evidence" value="ECO:0007669"/>
    <property type="project" value="TreeGrafter"/>
</dbReference>
<dbReference type="GO" id="GO:0043130">
    <property type="term" value="F:ubiquitin binding"/>
    <property type="evidence" value="ECO:0007669"/>
    <property type="project" value="InterPro"/>
</dbReference>
<dbReference type="InterPro" id="IPR008942">
    <property type="entry name" value="ENTH_VHS"/>
</dbReference>
<reference evidence="13" key="1">
    <citation type="submission" date="2022-10" db="EMBL/GenBank/DDBJ databases">
        <authorList>
            <person name="Byrne P K."/>
        </authorList>
    </citation>
    <scope>NUCLEOTIDE SEQUENCE</scope>
    <source>
        <strain evidence="13">IFO1815</strain>
    </source>
</reference>
<organism evidence="13 14">
    <name type="scientific">Saccharomyces mikatae IFO 1815</name>
    <dbReference type="NCBI Taxonomy" id="226126"/>
    <lineage>
        <taxon>Eukaryota</taxon>
        <taxon>Fungi</taxon>
        <taxon>Dikarya</taxon>
        <taxon>Ascomycota</taxon>
        <taxon>Saccharomycotina</taxon>
        <taxon>Saccharomycetes</taxon>
        <taxon>Saccharomycetales</taxon>
        <taxon>Saccharomycetaceae</taxon>
        <taxon>Saccharomyces</taxon>
    </lineage>
</organism>
<protein>
    <recommendedName>
        <fullName evidence="3">Class E vacuolar protein-sorting machinery protein HSE1</fullName>
    </recommendedName>
    <alternativeName>
        <fullName evidence="4">Class E vacuolar protein-sorting machinery protein hse1</fullName>
    </alternativeName>
</protein>
<name>A0AA35NI59_SACMI</name>
<dbReference type="SMART" id="SM00326">
    <property type="entry name" value="SH3"/>
    <property type="match status" value="1"/>
</dbReference>
<dbReference type="CDD" id="cd21386">
    <property type="entry name" value="GAT_Hse1"/>
    <property type="match status" value="1"/>
</dbReference>
<evidence type="ECO:0000256" key="3">
    <source>
        <dbReference type="ARBA" id="ARBA00017923"/>
    </source>
</evidence>
<dbReference type="PRINTS" id="PR00452">
    <property type="entry name" value="SH3DOMAIN"/>
</dbReference>
<dbReference type="PANTHER" id="PTHR45929">
    <property type="entry name" value="JAK PATHWAY SIGNAL TRANSDUCTION ADAPTOR MOLECULE"/>
    <property type="match status" value="1"/>
</dbReference>
<evidence type="ECO:0000256" key="4">
    <source>
        <dbReference type="ARBA" id="ARBA00018978"/>
    </source>
</evidence>
<dbReference type="Gene3D" id="1.20.5.1940">
    <property type="match status" value="1"/>
</dbReference>
<feature type="domain" description="SH3" evidence="11">
    <location>
        <begin position="212"/>
        <end position="271"/>
    </location>
</feature>
<dbReference type="Gene3D" id="1.25.40.90">
    <property type="match status" value="1"/>
</dbReference>
<dbReference type="GO" id="GO:0010008">
    <property type="term" value="C:endosome membrane"/>
    <property type="evidence" value="ECO:0007669"/>
    <property type="project" value="UniProtKB-SubCell"/>
</dbReference>
<dbReference type="InterPro" id="IPR050670">
    <property type="entry name" value="STAM"/>
</dbReference>
<dbReference type="GO" id="GO:0035091">
    <property type="term" value="F:phosphatidylinositol binding"/>
    <property type="evidence" value="ECO:0007669"/>
    <property type="project" value="InterPro"/>
</dbReference>
<dbReference type="FunFam" id="2.30.30.40:FF:000331">
    <property type="entry name" value="Signal transducing adapter molecule 1"/>
    <property type="match status" value="1"/>
</dbReference>
<keyword evidence="8" id="KW-0653">Protein transport</keyword>
<accession>A0AA35NI59</accession>
<evidence type="ECO:0000259" key="11">
    <source>
        <dbReference type="PROSITE" id="PS50002"/>
    </source>
</evidence>
<evidence type="ECO:0000256" key="7">
    <source>
        <dbReference type="ARBA" id="ARBA00022753"/>
    </source>
</evidence>
<dbReference type="PROSITE" id="PS50179">
    <property type="entry name" value="VHS"/>
    <property type="match status" value="1"/>
</dbReference>
<evidence type="ECO:0000256" key="9">
    <source>
        <dbReference type="PROSITE-ProRule" id="PRU00192"/>
    </source>
</evidence>
<evidence type="ECO:0000256" key="10">
    <source>
        <dbReference type="SAM" id="MobiDB-lite"/>
    </source>
</evidence>
<dbReference type="SMART" id="SM00726">
    <property type="entry name" value="UIM"/>
    <property type="match status" value="1"/>
</dbReference>
<dbReference type="RefSeq" id="XP_056082491.1">
    <property type="nucleotide sequence ID" value="XM_056222840.1"/>
</dbReference>
<dbReference type="GO" id="GO:0043328">
    <property type="term" value="P:protein transport to vacuole involved in ubiquitin-dependent protein catabolic process via the multivesicular body sorting pathway"/>
    <property type="evidence" value="ECO:0007669"/>
    <property type="project" value="TreeGrafter"/>
</dbReference>
<dbReference type="EMBL" id="OX365764">
    <property type="protein sequence ID" value="CAI4039376.1"/>
    <property type="molecule type" value="Genomic_DNA"/>
</dbReference>
<comment type="similarity">
    <text evidence="2">Belongs to the STAM family.</text>
</comment>
<dbReference type="CDD" id="cd16978">
    <property type="entry name" value="VHS_HSE1"/>
    <property type="match status" value="1"/>
</dbReference>
<dbReference type="InterPro" id="IPR002014">
    <property type="entry name" value="VHS_dom"/>
</dbReference>
<evidence type="ECO:0000313" key="13">
    <source>
        <dbReference type="EMBL" id="CAI4039376.1"/>
    </source>
</evidence>
<dbReference type="InterPro" id="IPR036028">
    <property type="entry name" value="SH3-like_dom_sf"/>
</dbReference>
<dbReference type="SUPFAM" id="SSF48464">
    <property type="entry name" value="ENTH/VHS domain"/>
    <property type="match status" value="1"/>
</dbReference>
<evidence type="ECO:0000256" key="6">
    <source>
        <dbReference type="ARBA" id="ARBA00022448"/>
    </source>
</evidence>
<dbReference type="SUPFAM" id="SSF50044">
    <property type="entry name" value="SH3-domain"/>
    <property type="match status" value="1"/>
</dbReference>
<evidence type="ECO:0000256" key="1">
    <source>
        <dbReference type="ARBA" id="ARBA00004125"/>
    </source>
</evidence>
<dbReference type="PANTHER" id="PTHR45929:SF3">
    <property type="entry name" value="JAK PATHWAY SIGNAL TRANSDUCTION ADAPTOR MOLECULE"/>
    <property type="match status" value="1"/>
</dbReference>
<dbReference type="Gene3D" id="2.30.30.40">
    <property type="entry name" value="SH3 Domains"/>
    <property type="match status" value="1"/>
</dbReference>
<gene>
    <name evidence="13" type="primary">SMKI08G0390</name>
    <name evidence="13" type="ORF">SMKI_08G0390</name>
</gene>
<dbReference type="Pfam" id="PF00790">
    <property type="entry name" value="VHS"/>
    <property type="match status" value="1"/>
</dbReference>
<dbReference type="SMART" id="SM00288">
    <property type="entry name" value="VHS"/>
    <property type="match status" value="1"/>
</dbReference>
<sequence>MPTSAIAIRNAVLRATDPKLRSDNWQYILDVCDLVKEDPEDNGQEVMVLIEKRLEQQDANVILRALSLTVSLAENCGSRLRQEISSKHFTSLLYGLIDNDSVHITLKKAVADVVRQLSDSFKDDPSLRAMGDMYGKIKRKAPYLVEQPNVPDKHNMSSHADNSDDEELQKALKMSLFEYEKQKKLQEKEKEGFEVLPQQRNQPSAHTTSRQTVVKKVRALYDLATNESEELSFRKGDVIIVLEQVYRDWWKGALRGKMGIFPLNYVTPISEPSKEEIEKERTKEAMVFTQKATVDQLHKSLSAASKTGNSNEVLQDPRIGDMYGSVTPLRPQVTRMLGKYAKEKEDMISLRQVLANAEHTYNQLMDRAANDHIAPPVPVPTLYTGIPSADTTPLIPPQRQSFQNRDYASYPSTQPIGNSANSRTNNPQYGYDVGYSVVSQPPPGYEQ</sequence>
<proteinExistence type="inferred from homology"/>
<dbReference type="Pfam" id="PF00018">
    <property type="entry name" value="SH3_1"/>
    <property type="match status" value="1"/>
</dbReference>
<dbReference type="GeneID" id="80918587"/>
<dbReference type="PROSITE" id="PS50330">
    <property type="entry name" value="UIM"/>
    <property type="match status" value="1"/>
</dbReference>